<dbReference type="Gene3D" id="3.40.50.300">
    <property type="entry name" value="P-loop containing nucleotide triphosphate hydrolases"/>
    <property type="match status" value="1"/>
</dbReference>
<keyword evidence="2 4" id="KW-0067">ATP-binding</keyword>
<dbReference type="InterPro" id="IPR003439">
    <property type="entry name" value="ABC_transporter-like_ATP-bd"/>
</dbReference>
<gene>
    <name evidence="4" type="primary">fetA</name>
    <name evidence="4" type="ORF">PDESU_00846</name>
</gene>
<dbReference type="SMART" id="SM00382">
    <property type="entry name" value="AAA"/>
    <property type="match status" value="1"/>
</dbReference>
<proteinExistence type="predicted"/>
<evidence type="ECO:0000256" key="1">
    <source>
        <dbReference type="ARBA" id="ARBA00022741"/>
    </source>
</evidence>
<dbReference type="PANTHER" id="PTHR43119:SF1">
    <property type="entry name" value="ABC TRANSPORTER DOMAIN-CONTAINING PROTEIN"/>
    <property type="match status" value="1"/>
</dbReference>
<protein>
    <submittedName>
        <fullName evidence="4">Putative iron export ATP-binding protein FetA</fullName>
    </submittedName>
</protein>
<dbReference type="InterPro" id="IPR003593">
    <property type="entry name" value="AAA+_ATPase"/>
</dbReference>
<dbReference type="InterPro" id="IPR027417">
    <property type="entry name" value="P-loop_NTPase"/>
</dbReference>
<name>A0A6C2TX94_PONDE</name>
<sequence>MIEFRNITLKVHRQTLLESVSLQIADGDKVVIRGASGCGKSSLLKSAIGAIPLGQGSIRIHSLELSPATVAEIRARIAFIGQEPTLGADQVRDALLLPFNFKAHRGNQPPEKEIIETLGRLHLSTDILDKPSKRISGGEKQRIAIARALLLGKTVFLADEVTSALDPESKAAVMEELFRPGITLLSVSHDPDWIAACNRIIAIENRQLEETSK</sequence>
<dbReference type="GO" id="GO:0005524">
    <property type="term" value="F:ATP binding"/>
    <property type="evidence" value="ECO:0007669"/>
    <property type="project" value="UniProtKB-KW"/>
</dbReference>
<dbReference type="InterPro" id="IPR017871">
    <property type="entry name" value="ABC_transporter-like_CS"/>
</dbReference>
<dbReference type="EMBL" id="CAAHFG010000001">
    <property type="protein sequence ID" value="VGO12295.1"/>
    <property type="molecule type" value="Genomic_DNA"/>
</dbReference>
<evidence type="ECO:0000313" key="4">
    <source>
        <dbReference type="EMBL" id="VGO12295.1"/>
    </source>
</evidence>
<dbReference type="RefSeq" id="WP_136077976.1">
    <property type="nucleotide sequence ID" value="NZ_CAAHFG010000001.1"/>
</dbReference>
<dbReference type="GO" id="GO:0016887">
    <property type="term" value="F:ATP hydrolysis activity"/>
    <property type="evidence" value="ECO:0007669"/>
    <property type="project" value="InterPro"/>
</dbReference>
<feature type="domain" description="ABC transporter" evidence="3">
    <location>
        <begin position="2"/>
        <end position="213"/>
    </location>
</feature>
<keyword evidence="1" id="KW-0547">Nucleotide-binding</keyword>
<dbReference type="PANTHER" id="PTHR43119">
    <property type="entry name" value="ABC TRANSPORT PROTEIN ATP-BINDING COMPONENT-RELATED"/>
    <property type="match status" value="1"/>
</dbReference>
<accession>A0A6C2TX94</accession>
<dbReference type="PROSITE" id="PS00211">
    <property type="entry name" value="ABC_TRANSPORTER_1"/>
    <property type="match status" value="1"/>
</dbReference>
<dbReference type="Pfam" id="PF00005">
    <property type="entry name" value="ABC_tran"/>
    <property type="match status" value="1"/>
</dbReference>
<evidence type="ECO:0000313" key="5">
    <source>
        <dbReference type="Proteomes" id="UP000366872"/>
    </source>
</evidence>
<evidence type="ECO:0000256" key="2">
    <source>
        <dbReference type="ARBA" id="ARBA00022840"/>
    </source>
</evidence>
<dbReference type="SUPFAM" id="SSF52540">
    <property type="entry name" value="P-loop containing nucleoside triphosphate hydrolases"/>
    <property type="match status" value="1"/>
</dbReference>
<organism evidence="4 5">
    <name type="scientific">Pontiella desulfatans</name>
    <dbReference type="NCBI Taxonomy" id="2750659"/>
    <lineage>
        <taxon>Bacteria</taxon>
        <taxon>Pseudomonadati</taxon>
        <taxon>Kiritimatiellota</taxon>
        <taxon>Kiritimatiellia</taxon>
        <taxon>Kiritimatiellales</taxon>
        <taxon>Pontiellaceae</taxon>
        <taxon>Pontiella</taxon>
    </lineage>
</organism>
<dbReference type="Proteomes" id="UP000366872">
    <property type="component" value="Unassembled WGS sequence"/>
</dbReference>
<reference evidence="4 5" key="1">
    <citation type="submission" date="2019-04" db="EMBL/GenBank/DDBJ databases">
        <authorList>
            <person name="Van Vliet M D."/>
        </authorList>
    </citation>
    <scope>NUCLEOTIDE SEQUENCE [LARGE SCALE GENOMIC DNA]</scope>
    <source>
        <strain evidence="4 5">F1</strain>
    </source>
</reference>
<evidence type="ECO:0000259" key="3">
    <source>
        <dbReference type="PROSITE" id="PS50893"/>
    </source>
</evidence>
<dbReference type="AlphaFoldDB" id="A0A6C2TX94"/>
<keyword evidence="5" id="KW-1185">Reference proteome</keyword>
<dbReference type="PROSITE" id="PS50893">
    <property type="entry name" value="ABC_TRANSPORTER_2"/>
    <property type="match status" value="1"/>
</dbReference>